<proteinExistence type="predicted"/>
<evidence type="ECO:0000313" key="1">
    <source>
        <dbReference type="EMBL" id="KKN47709.1"/>
    </source>
</evidence>
<protein>
    <submittedName>
        <fullName evidence="1">Uncharacterized protein</fullName>
    </submittedName>
</protein>
<reference evidence="1" key="1">
    <citation type="journal article" date="2015" name="Nature">
        <title>Complex archaea that bridge the gap between prokaryotes and eukaryotes.</title>
        <authorList>
            <person name="Spang A."/>
            <person name="Saw J.H."/>
            <person name="Jorgensen S.L."/>
            <person name="Zaremba-Niedzwiedzka K."/>
            <person name="Martijn J."/>
            <person name="Lind A.E."/>
            <person name="van Eijk R."/>
            <person name="Schleper C."/>
            <person name="Guy L."/>
            <person name="Ettema T.J."/>
        </authorList>
    </citation>
    <scope>NUCLEOTIDE SEQUENCE</scope>
</reference>
<gene>
    <name evidence="1" type="ORF">LCGC14_0660320</name>
</gene>
<dbReference type="AlphaFoldDB" id="A0A0F9QYS8"/>
<accession>A0A0F9QYS8</accession>
<name>A0A0F9QYS8_9ZZZZ</name>
<sequence>MPMEEVGDEWIPKRRKLCPMTLILLPKEMRNMLAVFLQLAIETGSERPACISPSDFTLLLNAQAAVIGTDAATVIANDFDYPGFDGLLWEKLT</sequence>
<organism evidence="1">
    <name type="scientific">marine sediment metagenome</name>
    <dbReference type="NCBI Taxonomy" id="412755"/>
    <lineage>
        <taxon>unclassified sequences</taxon>
        <taxon>metagenomes</taxon>
        <taxon>ecological metagenomes</taxon>
    </lineage>
</organism>
<dbReference type="EMBL" id="LAZR01001261">
    <property type="protein sequence ID" value="KKN47709.1"/>
    <property type="molecule type" value="Genomic_DNA"/>
</dbReference>
<comment type="caution">
    <text evidence="1">The sequence shown here is derived from an EMBL/GenBank/DDBJ whole genome shotgun (WGS) entry which is preliminary data.</text>
</comment>